<protein>
    <submittedName>
        <fullName evidence="2">DUF1161 domain-containing protein</fullName>
    </submittedName>
</protein>
<comment type="caution">
    <text evidence="2">The sequence shown here is derived from an EMBL/GenBank/DDBJ whole genome shotgun (WGS) entry which is preliminary data.</text>
</comment>
<evidence type="ECO:0000256" key="1">
    <source>
        <dbReference type="SAM" id="SignalP"/>
    </source>
</evidence>
<feature type="signal peptide" evidence="1">
    <location>
        <begin position="1"/>
        <end position="21"/>
    </location>
</feature>
<name>A0A933GMS6_UNCTE</name>
<evidence type="ECO:0000313" key="2">
    <source>
        <dbReference type="EMBL" id="MBI4595639.1"/>
    </source>
</evidence>
<dbReference type="AlphaFoldDB" id="A0A933GMS6"/>
<keyword evidence="1" id="KW-0732">Signal</keyword>
<accession>A0A933GMS6</accession>
<dbReference type="EMBL" id="JACQWF010000210">
    <property type="protein sequence ID" value="MBI4595639.1"/>
    <property type="molecule type" value="Genomic_DNA"/>
</dbReference>
<reference evidence="2" key="1">
    <citation type="submission" date="2020-07" db="EMBL/GenBank/DDBJ databases">
        <title>Huge and variable diversity of episymbiotic CPR bacteria and DPANN archaea in groundwater ecosystems.</title>
        <authorList>
            <person name="He C.Y."/>
            <person name="Keren R."/>
            <person name="Whittaker M."/>
            <person name="Farag I.F."/>
            <person name="Doudna J."/>
            <person name="Cate J.H.D."/>
            <person name="Banfield J.F."/>
        </authorList>
    </citation>
    <scope>NUCLEOTIDE SEQUENCE</scope>
    <source>
        <strain evidence="2">NC_groundwater_1482_Ag_S-0.65um_47_24</strain>
    </source>
</reference>
<organism evidence="2 3">
    <name type="scientific">Tectimicrobiota bacterium</name>
    <dbReference type="NCBI Taxonomy" id="2528274"/>
    <lineage>
        <taxon>Bacteria</taxon>
        <taxon>Pseudomonadati</taxon>
        <taxon>Nitrospinota/Tectimicrobiota group</taxon>
        <taxon>Candidatus Tectimicrobiota</taxon>
    </lineage>
</organism>
<dbReference type="Pfam" id="PF06649">
    <property type="entry name" value="DUF1161"/>
    <property type="match status" value="1"/>
</dbReference>
<dbReference type="Proteomes" id="UP000772181">
    <property type="component" value="Unassembled WGS sequence"/>
</dbReference>
<evidence type="ECO:0000313" key="3">
    <source>
        <dbReference type="Proteomes" id="UP000772181"/>
    </source>
</evidence>
<gene>
    <name evidence="2" type="ORF">HY730_04580</name>
</gene>
<dbReference type="InterPro" id="IPR010595">
    <property type="entry name" value="DUF1161"/>
</dbReference>
<sequence length="78" mass="8598">MRHLISFLSIVTIFISTAAFAEIKPCEQLKAEIEAKLNKKNVKGYKLAIVPVNEVKTQKIVGSCEGGTKNITYSQNSN</sequence>
<proteinExistence type="predicted"/>
<feature type="chain" id="PRO_5037704351" evidence="1">
    <location>
        <begin position="22"/>
        <end position="78"/>
    </location>
</feature>